<keyword evidence="3" id="KW-1185">Reference proteome</keyword>
<organism evidence="2 3">
    <name type="scientific">Puccinia coronata f. sp. avenae</name>
    <dbReference type="NCBI Taxonomy" id="200324"/>
    <lineage>
        <taxon>Eukaryota</taxon>
        <taxon>Fungi</taxon>
        <taxon>Dikarya</taxon>
        <taxon>Basidiomycota</taxon>
        <taxon>Pucciniomycotina</taxon>
        <taxon>Pucciniomycetes</taxon>
        <taxon>Pucciniales</taxon>
        <taxon>Pucciniaceae</taxon>
        <taxon>Puccinia</taxon>
    </lineage>
</organism>
<evidence type="ECO:0000256" key="1">
    <source>
        <dbReference type="SAM" id="MobiDB-lite"/>
    </source>
</evidence>
<proteinExistence type="predicted"/>
<dbReference type="InterPro" id="IPR012337">
    <property type="entry name" value="RNaseH-like_sf"/>
</dbReference>
<dbReference type="OrthoDB" id="10552052at2759"/>
<dbReference type="Proteomes" id="UP000235388">
    <property type="component" value="Unassembled WGS sequence"/>
</dbReference>
<dbReference type="AlphaFoldDB" id="A0A2N5RWU9"/>
<sequence length="248" mass="28003">MKKLITDGGGEFCNHTLAEILANEGIQHNVAPLYTPHHNVKLFLKTSPLLDFLKPFGCQAWSLKAKAVRDAKFDSIAWKGTFLGYINDYRPIESFVMKTISLNVLPDDASQFAPVFNIDPVLPYEDSPDVGQDSHEKPQEESPVENYPISPESGRRWIYVPDFQPPENITSDISASNIVTGKRNRPQACFIATSVDPKSHAMAMRSVDSDHWKKAEAKEIQNMIDHDVWIVRQCTDDDKPIASTWAYR</sequence>
<dbReference type="EMBL" id="PGCJ01001435">
    <property type="protein sequence ID" value="PLW05457.1"/>
    <property type="molecule type" value="Genomic_DNA"/>
</dbReference>
<feature type="region of interest" description="Disordered" evidence="1">
    <location>
        <begin position="127"/>
        <end position="150"/>
    </location>
</feature>
<evidence type="ECO:0000313" key="2">
    <source>
        <dbReference type="EMBL" id="PLW05457.1"/>
    </source>
</evidence>
<protein>
    <recommendedName>
        <fullName evidence="4">Integrase catalytic domain-containing protein</fullName>
    </recommendedName>
</protein>
<accession>A0A2N5RWU9</accession>
<evidence type="ECO:0000313" key="3">
    <source>
        <dbReference type="Proteomes" id="UP000235388"/>
    </source>
</evidence>
<gene>
    <name evidence="2" type="ORF">PCANC_28274</name>
</gene>
<reference evidence="2 3" key="1">
    <citation type="submission" date="2017-11" db="EMBL/GenBank/DDBJ databases">
        <title>De novo assembly and phasing of dikaryotic genomes from two isolates of Puccinia coronata f. sp. avenae, the causal agent of oat crown rust.</title>
        <authorList>
            <person name="Miller M.E."/>
            <person name="Zhang Y."/>
            <person name="Omidvar V."/>
            <person name="Sperschneider J."/>
            <person name="Schwessinger B."/>
            <person name="Raley C."/>
            <person name="Palmer J.M."/>
            <person name="Garnica D."/>
            <person name="Upadhyaya N."/>
            <person name="Rathjen J."/>
            <person name="Taylor J.M."/>
            <person name="Park R.F."/>
            <person name="Dodds P.N."/>
            <person name="Hirsch C.D."/>
            <person name="Kianian S.F."/>
            <person name="Figueroa M."/>
        </authorList>
    </citation>
    <scope>NUCLEOTIDE SEQUENCE [LARGE SCALE GENOMIC DNA]</scope>
    <source>
        <strain evidence="2">12NC29</strain>
    </source>
</reference>
<dbReference type="InterPro" id="IPR036397">
    <property type="entry name" value="RNaseH_sf"/>
</dbReference>
<dbReference type="GO" id="GO:0003676">
    <property type="term" value="F:nucleic acid binding"/>
    <property type="evidence" value="ECO:0007669"/>
    <property type="project" value="InterPro"/>
</dbReference>
<name>A0A2N5RWU9_9BASI</name>
<dbReference type="SUPFAM" id="SSF53098">
    <property type="entry name" value="Ribonuclease H-like"/>
    <property type="match status" value="1"/>
</dbReference>
<dbReference type="Gene3D" id="3.30.420.10">
    <property type="entry name" value="Ribonuclease H-like superfamily/Ribonuclease H"/>
    <property type="match status" value="1"/>
</dbReference>
<comment type="caution">
    <text evidence="2">The sequence shown here is derived from an EMBL/GenBank/DDBJ whole genome shotgun (WGS) entry which is preliminary data.</text>
</comment>
<evidence type="ECO:0008006" key="4">
    <source>
        <dbReference type="Google" id="ProtNLM"/>
    </source>
</evidence>